<dbReference type="Gene3D" id="3.40.50.300">
    <property type="entry name" value="P-loop containing nucleotide triphosphate hydrolases"/>
    <property type="match status" value="1"/>
</dbReference>
<dbReference type="InterPro" id="IPR027417">
    <property type="entry name" value="P-loop_NTPase"/>
</dbReference>
<dbReference type="InterPro" id="IPR000559">
    <property type="entry name" value="Formate_THF_ligase"/>
</dbReference>
<sequence>MHKTDIEIARSTELQNISIVGEKLGIAESALHSYGHYKGKIDFQFLSSLDANKSGKLILVTAMSPTPAGEGKTTTTVGLGDALNKIDKQALICLREPSLG</sequence>
<name>A0A2A5W8Q1_9GAMM</name>
<proteinExistence type="predicted"/>
<dbReference type="GO" id="GO:0005524">
    <property type="term" value="F:ATP binding"/>
    <property type="evidence" value="ECO:0007669"/>
    <property type="project" value="UniProtKB-KW"/>
</dbReference>
<accession>A0A2A5W8Q1</accession>
<keyword evidence="2 5" id="KW-0436">Ligase</keyword>
<dbReference type="GO" id="GO:0006730">
    <property type="term" value="P:one-carbon metabolic process"/>
    <property type="evidence" value="ECO:0007669"/>
    <property type="project" value="UniProtKB-KW"/>
</dbReference>
<keyword evidence="3" id="KW-0547">Nucleotide-binding</keyword>
<dbReference type="Proteomes" id="UP000219329">
    <property type="component" value="Unassembled WGS sequence"/>
</dbReference>
<keyword evidence="4" id="KW-0067">ATP-binding</keyword>
<evidence type="ECO:0000256" key="2">
    <source>
        <dbReference type="ARBA" id="ARBA00022598"/>
    </source>
</evidence>
<evidence type="ECO:0000256" key="3">
    <source>
        <dbReference type="ARBA" id="ARBA00022741"/>
    </source>
</evidence>
<dbReference type="EMBL" id="NTJZ01000015">
    <property type="protein sequence ID" value="PDH32536.1"/>
    <property type="molecule type" value="Genomic_DNA"/>
</dbReference>
<dbReference type="AlphaFoldDB" id="A0A2A5W8Q1"/>
<protein>
    <submittedName>
        <fullName evidence="5">Formate--tetrahydrofolate ligase</fullName>
    </submittedName>
</protein>
<organism evidence="5 6">
    <name type="scientific">OM182 bacterium MED-G28</name>
    <dbReference type="NCBI Taxonomy" id="1986256"/>
    <lineage>
        <taxon>Bacteria</taxon>
        <taxon>Pseudomonadati</taxon>
        <taxon>Pseudomonadota</taxon>
        <taxon>Gammaproteobacteria</taxon>
        <taxon>OMG group</taxon>
        <taxon>OM182 clade</taxon>
    </lineage>
</organism>
<evidence type="ECO:0000256" key="1">
    <source>
        <dbReference type="ARBA" id="ARBA00022563"/>
    </source>
</evidence>
<comment type="caution">
    <text evidence="5">The sequence shown here is derived from an EMBL/GenBank/DDBJ whole genome shotgun (WGS) entry which is preliminary data.</text>
</comment>
<dbReference type="SUPFAM" id="SSF52540">
    <property type="entry name" value="P-loop containing nucleoside triphosphate hydrolases"/>
    <property type="match status" value="1"/>
</dbReference>
<evidence type="ECO:0000313" key="6">
    <source>
        <dbReference type="Proteomes" id="UP000219329"/>
    </source>
</evidence>
<evidence type="ECO:0000313" key="5">
    <source>
        <dbReference type="EMBL" id="PDH32536.1"/>
    </source>
</evidence>
<evidence type="ECO:0000256" key="4">
    <source>
        <dbReference type="ARBA" id="ARBA00022840"/>
    </source>
</evidence>
<dbReference type="Pfam" id="PF01268">
    <property type="entry name" value="FTHFS"/>
    <property type="match status" value="1"/>
</dbReference>
<feature type="non-terminal residue" evidence="5">
    <location>
        <position position="100"/>
    </location>
</feature>
<keyword evidence="1" id="KW-0554">One-carbon metabolism</keyword>
<reference evidence="5 6" key="1">
    <citation type="submission" date="2017-08" db="EMBL/GenBank/DDBJ databases">
        <title>Fine stratification of microbial communities through a metagenomic profile of the photic zone.</title>
        <authorList>
            <person name="Haro-Moreno J.M."/>
            <person name="Lopez-Perez M."/>
            <person name="De La Torre J."/>
            <person name="Picazo A."/>
            <person name="Camacho A."/>
            <person name="Rodriguez-Valera F."/>
        </authorList>
    </citation>
    <scope>NUCLEOTIDE SEQUENCE [LARGE SCALE GENOMIC DNA]</scope>
    <source>
        <strain evidence="5">MED-G28</strain>
    </source>
</reference>
<dbReference type="GO" id="GO:0004329">
    <property type="term" value="F:formate-tetrahydrofolate ligase activity"/>
    <property type="evidence" value="ECO:0007669"/>
    <property type="project" value="InterPro"/>
</dbReference>
<gene>
    <name evidence="5" type="ORF">CNF02_11485</name>
</gene>